<dbReference type="InterPro" id="IPR044996">
    <property type="entry name" value="COQ10-like"/>
</dbReference>
<comment type="caution">
    <text evidence="3">The sequence shown here is derived from an EMBL/GenBank/DDBJ whole genome shotgun (WGS) entry which is preliminary data.</text>
</comment>
<evidence type="ECO:0000313" key="4">
    <source>
        <dbReference type="Proteomes" id="UP000244446"/>
    </source>
</evidence>
<comment type="similarity">
    <text evidence="1">Belongs to the ribosome association toxin RatA family.</text>
</comment>
<dbReference type="Gene3D" id="3.30.530.20">
    <property type="match status" value="1"/>
</dbReference>
<dbReference type="GO" id="GO:0048039">
    <property type="term" value="F:ubiquinone binding"/>
    <property type="evidence" value="ECO:0007669"/>
    <property type="project" value="InterPro"/>
</dbReference>
<organism evidence="3 4">
    <name type="scientific">Pelagivirga sediminicola</name>
    <dbReference type="NCBI Taxonomy" id="2170575"/>
    <lineage>
        <taxon>Bacteria</taxon>
        <taxon>Pseudomonadati</taxon>
        <taxon>Pseudomonadota</taxon>
        <taxon>Alphaproteobacteria</taxon>
        <taxon>Rhodobacterales</taxon>
        <taxon>Paracoccaceae</taxon>
        <taxon>Pelagivirga</taxon>
    </lineage>
</organism>
<evidence type="ECO:0000259" key="2">
    <source>
        <dbReference type="Pfam" id="PF03364"/>
    </source>
</evidence>
<dbReference type="SUPFAM" id="SSF55961">
    <property type="entry name" value="Bet v1-like"/>
    <property type="match status" value="1"/>
</dbReference>
<accession>A0A2T7G2K1</accession>
<proteinExistence type="inferred from homology"/>
<dbReference type="InterPro" id="IPR005031">
    <property type="entry name" value="COQ10_START"/>
</dbReference>
<evidence type="ECO:0000313" key="3">
    <source>
        <dbReference type="EMBL" id="PVA08614.1"/>
    </source>
</evidence>
<gene>
    <name evidence="3" type="ORF">DC366_18245</name>
</gene>
<name>A0A2T7G2K1_9RHOB</name>
<dbReference type="PANTHER" id="PTHR12901">
    <property type="entry name" value="SPERM PROTEIN HOMOLOG"/>
    <property type="match status" value="1"/>
</dbReference>
<dbReference type="AlphaFoldDB" id="A0A2T7G2K1"/>
<dbReference type="EMBL" id="QCYH01000023">
    <property type="protein sequence ID" value="PVA08614.1"/>
    <property type="molecule type" value="Genomic_DNA"/>
</dbReference>
<reference evidence="3 4" key="1">
    <citation type="submission" date="2018-04" db="EMBL/GenBank/DDBJ databases">
        <title>Pelagivirga bohaiensis gen. nov., sp. nov., a bacterium isolated from the Bohai Sea.</title>
        <authorList>
            <person name="Ji X."/>
        </authorList>
    </citation>
    <scope>NUCLEOTIDE SEQUENCE [LARGE SCALE GENOMIC DNA]</scope>
    <source>
        <strain evidence="3 4">BH-SD19</strain>
    </source>
</reference>
<dbReference type="GO" id="GO:0045333">
    <property type="term" value="P:cellular respiration"/>
    <property type="evidence" value="ECO:0007669"/>
    <property type="project" value="InterPro"/>
</dbReference>
<dbReference type="InterPro" id="IPR023393">
    <property type="entry name" value="START-like_dom_sf"/>
</dbReference>
<sequence>MRDRYRRTHPVGGLLHPIIHRNQFARGGYRTMPSHKAQCELDYMPDQLFDLAADVERYPEFLPWYIAAKVRKREGNIYFSDQVVGIRVFRARFGSKTVLQRPERIDVTSTDRMFRTFALAWVFEPLPDNRCRVKLLVDLELRSRLAQDLFRGTIAGAAGSIVSAFEARAHRLYGQ</sequence>
<keyword evidence="3" id="KW-0830">Ubiquinone</keyword>
<dbReference type="CDD" id="cd07813">
    <property type="entry name" value="COQ10p_like"/>
    <property type="match status" value="1"/>
</dbReference>
<dbReference type="PANTHER" id="PTHR12901:SF10">
    <property type="entry name" value="COENZYME Q-BINDING PROTEIN COQ10, MITOCHONDRIAL"/>
    <property type="match status" value="1"/>
</dbReference>
<dbReference type="Proteomes" id="UP000244446">
    <property type="component" value="Unassembled WGS sequence"/>
</dbReference>
<dbReference type="Pfam" id="PF03364">
    <property type="entry name" value="Polyketide_cyc"/>
    <property type="match status" value="1"/>
</dbReference>
<keyword evidence="4" id="KW-1185">Reference proteome</keyword>
<evidence type="ECO:0000256" key="1">
    <source>
        <dbReference type="ARBA" id="ARBA00008918"/>
    </source>
</evidence>
<feature type="domain" description="Coenzyme Q-binding protein COQ10 START" evidence="2">
    <location>
        <begin position="42"/>
        <end position="165"/>
    </location>
</feature>
<protein>
    <submittedName>
        <fullName evidence="3">Ubiquinone-binding protein</fullName>
    </submittedName>
</protein>
<dbReference type="OrthoDB" id="9804759at2"/>